<keyword evidence="1" id="KW-1133">Transmembrane helix</keyword>
<dbReference type="KEGG" id="loa:LOAG_12901"/>
<organism evidence="3 4">
    <name type="scientific">Loa loa</name>
    <name type="common">Eye worm</name>
    <name type="synonym">Filaria loa</name>
    <dbReference type="NCBI Taxonomy" id="7209"/>
    <lineage>
        <taxon>Eukaryota</taxon>
        <taxon>Metazoa</taxon>
        <taxon>Ecdysozoa</taxon>
        <taxon>Nematoda</taxon>
        <taxon>Chromadorea</taxon>
        <taxon>Rhabditida</taxon>
        <taxon>Spirurina</taxon>
        <taxon>Spiruromorpha</taxon>
        <taxon>Filarioidea</taxon>
        <taxon>Onchocercidae</taxon>
        <taxon>Loa</taxon>
    </lineage>
</organism>
<proteinExistence type="predicted"/>
<evidence type="ECO:0000256" key="1">
    <source>
        <dbReference type="SAM" id="Phobius"/>
    </source>
</evidence>
<keyword evidence="3" id="KW-1185">Reference proteome</keyword>
<feature type="transmembrane region" description="Helical" evidence="1">
    <location>
        <begin position="20"/>
        <end position="36"/>
    </location>
</feature>
<reference evidence="2 3" key="1">
    <citation type="submission" date="2012-04" db="EMBL/GenBank/DDBJ databases">
        <title>The Genome Sequence of Loa loa.</title>
        <authorList>
            <consortium name="The Broad Institute Genome Sequencing Platform"/>
            <consortium name="Broad Institute Genome Sequencing Center for Infectious Disease"/>
            <person name="Nutman T.B."/>
            <person name="Fink D.L."/>
            <person name="Russ C."/>
            <person name="Young S."/>
            <person name="Zeng Q."/>
            <person name="Gargeya S."/>
            <person name="Alvarado L."/>
            <person name="Berlin A."/>
            <person name="Chapman S.B."/>
            <person name="Chen Z."/>
            <person name="Freedman E."/>
            <person name="Gellesch M."/>
            <person name="Goldberg J."/>
            <person name="Griggs A."/>
            <person name="Gujja S."/>
            <person name="Heilman E.R."/>
            <person name="Heiman D."/>
            <person name="Howarth C."/>
            <person name="Mehta T."/>
            <person name="Neiman D."/>
            <person name="Pearson M."/>
            <person name="Roberts A."/>
            <person name="Saif S."/>
            <person name="Shea T."/>
            <person name="Shenoy N."/>
            <person name="Sisk P."/>
            <person name="Stolte C."/>
            <person name="Sykes S."/>
            <person name="White J."/>
            <person name="Yandava C."/>
            <person name="Haas B."/>
            <person name="Henn M.R."/>
            <person name="Nusbaum C."/>
            <person name="Birren B."/>
        </authorList>
    </citation>
    <scope>NUCLEOTIDE SEQUENCE [LARGE SCALE GENOMIC DNA]</scope>
</reference>
<dbReference type="CTD" id="9950370"/>
<dbReference type="GeneID" id="9950370"/>
<sequence length="59" mass="6614">MNDYYFEDASQVGLEPGKALAINWPSIPLLLLILINRKKKYLGAYTVTTSSTYLSSLCK</sequence>
<gene>
    <name evidence="2 4" type="ORF">LOAG_12901</name>
</gene>
<dbReference type="WBParaSite" id="EN70_11730">
    <property type="protein sequence ID" value="EN70_11730"/>
    <property type="gene ID" value="EN70_11730"/>
</dbReference>
<evidence type="ECO:0000313" key="3">
    <source>
        <dbReference type="Proteomes" id="UP000095285"/>
    </source>
</evidence>
<accession>A0A1I7VAP6</accession>
<evidence type="ECO:0000313" key="2">
    <source>
        <dbReference type="EMBL" id="EFO15608.2"/>
    </source>
</evidence>
<reference evidence="4" key="2">
    <citation type="submission" date="2016-11" db="UniProtKB">
        <authorList>
            <consortium name="WormBaseParasite"/>
        </authorList>
    </citation>
    <scope>IDENTIFICATION</scope>
</reference>
<name>A0A1I7VAP6_LOALO</name>
<protein>
    <submittedName>
        <fullName evidence="4">6-phospho-beta-glucosidase</fullName>
    </submittedName>
</protein>
<dbReference type="Proteomes" id="UP000095285">
    <property type="component" value="Unassembled WGS sequence"/>
</dbReference>
<keyword evidence="1" id="KW-0472">Membrane</keyword>
<evidence type="ECO:0000313" key="4">
    <source>
        <dbReference type="WBParaSite" id="EN70_11730"/>
    </source>
</evidence>
<accession>A0A1S0TKC1</accession>
<dbReference type="RefSeq" id="XP_003148461.2">
    <property type="nucleotide sequence ID" value="XM_003148413.2"/>
</dbReference>
<dbReference type="AlphaFoldDB" id="A0A1I7VAP6"/>
<keyword evidence="1" id="KW-0812">Transmembrane</keyword>
<dbReference type="EMBL" id="JH712999">
    <property type="protein sequence ID" value="EFO15608.2"/>
    <property type="molecule type" value="Genomic_DNA"/>
</dbReference>